<feature type="domain" description="Xaa-Pro dipeptidyl-peptidase C-terminal" evidence="2">
    <location>
        <begin position="323"/>
        <end position="585"/>
    </location>
</feature>
<dbReference type="EMBL" id="JAVRRL010000137">
    <property type="protein sequence ID" value="KAK5107150.1"/>
    <property type="molecule type" value="Genomic_DNA"/>
</dbReference>
<protein>
    <recommendedName>
        <fullName evidence="2">Xaa-Pro dipeptidyl-peptidase C-terminal domain-containing protein</fullName>
    </recommendedName>
</protein>
<reference evidence="3" key="1">
    <citation type="submission" date="2023-08" db="EMBL/GenBank/DDBJ databases">
        <title>Black Yeasts Isolated from many extreme environments.</title>
        <authorList>
            <person name="Coleine C."/>
            <person name="Stajich J.E."/>
            <person name="Selbmann L."/>
        </authorList>
    </citation>
    <scope>NUCLEOTIDE SEQUENCE</scope>
    <source>
        <strain evidence="3">CCFEE 5401</strain>
    </source>
</reference>
<dbReference type="Gene3D" id="2.60.120.260">
    <property type="entry name" value="Galactose-binding domain-like"/>
    <property type="match status" value="1"/>
</dbReference>
<organism evidence="3 4">
    <name type="scientific">Meristemomyces frigidus</name>
    <dbReference type="NCBI Taxonomy" id="1508187"/>
    <lineage>
        <taxon>Eukaryota</taxon>
        <taxon>Fungi</taxon>
        <taxon>Dikarya</taxon>
        <taxon>Ascomycota</taxon>
        <taxon>Pezizomycotina</taxon>
        <taxon>Dothideomycetes</taxon>
        <taxon>Dothideomycetidae</taxon>
        <taxon>Mycosphaerellales</taxon>
        <taxon>Teratosphaeriaceae</taxon>
        <taxon>Meristemomyces</taxon>
    </lineage>
</organism>
<dbReference type="SUPFAM" id="SSF53474">
    <property type="entry name" value="alpha/beta-Hydrolases"/>
    <property type="match status" value="1"/>
</dbReference>
<dbReference type="Pfam" id="PF02129">
    <property type="entry name" value="Peptidase_S15"/>
    <property type="match status" value="1"/>
</dbReference>
<dbReference type="AlphaFoldDB" id="A0AAN7T882"/>
<dbReference type="Pfam" id="PF08530">
    <property type="entry name" value="PepX_C"/>
    <property type="match status" value="1"/>
</dbReference>
<gene>
    <name evidence="3" type="ORF">LTR62_001675</name>
</gene>
<name>A0AAN7T882_9PEZI</name>
<dbReference type="PANTHER" id="PTHR43056:SF10">
    <property type="entry name" value="COCE_NOND FAMILY, PUTATIVE (AFU_ORTHOLOGUE AFUA_7G00600)-RELATED"/>
    <property type="match status" value="1"/>
</dbReference>
<evidence type="ECO:0000313" key="3">
    <source>
        <dbReference type="EMBL" id="KAK5107150.1"/>
    </source>
</evidence>
<dbReference type="InterPro" id="IPR000383">
    <property type="entry name" value="Xaa-Pro-like_dom"/>
</dbReference>
<accession>A0AAN7T882</accession>
<dbReference type="Gene3D" id="1.10.3020.20">
    <property type="match status" value="1"/>
</dbReference>
<dbReference type="InterPro" id="IPR013736">
    <property type="entry name" value="Xaa-Pro_dipept_C"/>
</dbReference>
<dbReference type="InterPro" id="IPR008979">
    <property type="entry name" value="Galactose-bd-like_sf"/>
</dbReference>
<evidence type="ECO:0000313" key="4">
    <source>
        <dbReference type="Proteomes" id="UP001310890"/>
    </source>
</evidence>
<sequence>MALRVGSITVLQRPAVAVDSPPAKYGGLHPSSTVLPAGHVKAHGHRPLPVDTIYDRDQVVTMRDGAKLRVDYFRPTGDEKVPALLAWSPYGKTGTGFYDLNLVPGRVGVKEGKLSDYEKFEAPDPAEWVQRGYTIANIDARGAFDSEGDIRWFGTAEGRDGHDAIEEIAKLPWCNGKVAMVGNSWLAMAQWLTAAERPPHLACIAPFEGSSDVYRETLCRGGVPYTPFWGFLAATLYGRNQQEDVVAMLEKYPYMNEYWEDKRAKIENIEVPAYVLASYSTGLHTLGTLRGYEDLKHEEKWLCIHSTQEWHDLYGKERVDDLQKFLDFYTKGIKNDWPSTPRARVSILDFNQNPIINYPFPAWPIPSTTYQTLYLHPNNSLFPTAYPTPSSASYQADIPALQMDADSEEVCFEYTIPARSYVVGYPKAILNMSCAEHNDLDVFVQIRKATPSDEVLRNLNIPMADLGVSSPSDVVLVNTNFYLGANGVLRASRRAVDEKRSKPHWNVQKHTKEAEAMVEPGSVVEMDIGMWPTGMVFEKGEKLVLKIAGHNMVLAEFEPLRGAFASGNKGRHVIHYGGDKESRVIIPLVEL</sequence>
<dbReference type="Proteomes" id="UP001310890">
    <property type="component" value="Unassembled WGS sequence"/>
</dbReference>
<dbReference type="PANTHER" id="PTHR43056">
    <property type="entry name" value="PEPTIDASE S9 PROLYL OLIGOPEPTIDASE"/>
    <property type="match status" value="1"/>
</dbReference>
<dbReference type="InterPro" id="IPR005674">
    <property type="entry name" value="CocE/Ser_esterase"/>
</dbReference>
<dbReference type="NCBIfam" id="TIGR00976">
    <property type="entry name" value="CocE_NonD"/>
    <property type="match status" value="1"/>
</dbReference>
<dbReference type="InterPro" id="IPR029058">
    <property type="entry name" value="AB_hydrolase_fold"/>
</dbReference>
<dbReference type="InterPro" id="IPR050585">
    <property type="entry name" value="Xaa-Pro_dipeptidyl-ppase/CocE"/>
</dbReference>
<dbReference type="SMART" id="SM00939">
    <property type="entry name" value="PepX_C"/>
    <property type="match status" value="1"/>
</dbReference>
<dbReference type="SUPFAM" id="SSF49785">
    <property type="entry name" value="Galactose-binding domain-like"/>
    <property type="match status" value="1"/>
</dbReference>
<keyword evidence="1" id="KW-0378">Hydrolase</keyword>
<dbReference type="GO" id="GO:0008239">
    <property type="term" value="F:dipeptidyl-peptidase activity"/>
    <property type="evidence" value="ECO:0007669"/>
    <property type="project" value="InterPro"/>
</dbReference>
<dbReference type="Gene3D" id="3.40.50.1820">
    <property type="entry name" value="alpha/beta hydrolase"/>
    <property type="match status" value="1"/>
</dbReference>
<evidence type="ECO:0000256" key="1">
    <source>
        <dbReference type="ARBA" id="ARBA00022801"/>
    </source>
</evidence>
<comment type="caution">
    <text evidence="3">The sequence shown here is derived from an EMBL/GenBank/DDBJ whole genome shotgun (WGS) entry which is preliminary data.</text>
</comment>
<proteinExistence type="predicted"/>
<evidence type="ECO:0000259" key="2">
    <source>
        <dbReference type="SMART" id="SM00939"/>
    </source>
</evidence>